<evidence type="ECO:0000256" key="2">
    <source>
        <dbReference type="ARBA" id="ARBA00007430"/>
    </source>
</evidence>
<evidence type="ECO:0000256" key="6">
    <source>
        <dbReference type="ARBA" id="ARBA00023136"/>
    </source>
</evidence>
<evidence type="ECO:0000313" key="8">
    <source>
        <dbReference type="EMBL" id="NYD68885.1"/>
    </source>
</evidence>
<dbReference type="PANTHER" id="PTHR30250:SF10">
    <property type="entry name" value="LIPOPOLYSACCHARIDE BIOSYNTHESIS PROTEIN WZXC"/>
    <property type="match status" value="1"/>
</dbReference>
<feature type="transmembrane region" description="Helical" evidence="7">
    <location>
        <begin position="341"/>
        <end position="360"/>
    </location>
</feature>
<dbReference type="CDD" id="cd13127">
    <property type="entry name" value="MATE_tuaB_like"/>
    <property type="match status" value="1"/>
</dbReference>
<feature type="transmembrane region" description="Helical" evidence="7">
    <location>
        <begin position="91"/>
        <end position="112"/>
    </location>
</feature>
<keyword evidence="3" id="KW-1003">Cell membrane</keyword>
<comment type="caution">
    <text evidence="8">The sequence shown here is derived from an EMBL/GenBank/DDBJ whole genome shotgun (WGS) entry which is preliminary data.</text>
</comment>
<dbReference type="EMBL" id="JACCBM010000001">
    <property type="protein sequence ID" value="NYD68885.1"/>
    <property type="molecule type" value="Genomic_DNA"/>
</dbReference>
<dbReference type="PANTHER" id="PTHR30250">
    <property type="entry name" value="PST FAMILY PREDICTED COLANIC ACID TRANSPORTER"/>
    <property type="match status" value="1"/>
</dbReference>
<keyword evidence="6 7" id="KW-0472">Membrane</keyword>
<accession>A0A852SJP8</accession>
<comment type="subcellular location">
    <subcellularLocation>
        <location evidence="1">Cell membrane</location>
        <topology evidence="1">Multi-pass membrane protein</topology>
    </subcellularLocation>
</comment>
<feature type="transmembrane region" description="Helical" evidence="7">
    <location>
        <begin position="221"/>
        <end position="245"/>
    </location>
</feature>
<feature type="transmembrane region" description="Helical" evidence="7">
    <location>
        <begin position="181"/>
        <end position="201"/>
    </location>
</feature>
<evidence type="ECO:0000313" key="9">
    <source>
        <dbReference type="Proteomes" id="UP000549913"/>
    </source>
</evidence>
<dbReference type="AlphaFoldDB" id="A0A852SJP8"/>
<comment type="similarity">
    <text evidence="2">Belongs to the polysaccharide synthase family.</text>
</comment>
<gene>
    <name evidence="8" type="ORF">BJ984_000043</name>
</gene>
<organism evidence="8 9">
    <name type="scientific">Herbiconiux flava</name>
    <dbReference type="NCBI Taxonomy" id="881268"/>
    <lineage>
        <taxon>Bacteria</taxon>
        <taxon>Bacillati</taxon>
        <taxon>Actinomycetota</taxon>
        <taxon>Actinomycetes</taxon>
        <taxon>Micrococcales</taxon>
        <taxon>Microbacteriaceae</taxon>
        <taxon>Herbiconiux</taxon>
    </lineage>
</organism>
<feature type="transmembrane region" description="Helical" evidence="7">
    <location>
        <begin position="148"/>
        <end position="169"/>
    </location>
</feature>
<evidence type="ECO:0000256" key="4">
    <source>
        <dbReference type="ARBA" id="ARBA00022692"/>
    </source>
</evidence>
<dbReference type="Proteomes" id="UP000549913">
    <property type="component" value="Unassembled WGS sequence"/>
</dbReference>
<dbReference type="GO" id="GO:0005886">
    <property type="term" value="C:plasma membrane"/>
    <property type="evidence" value="ECO:0007669"/>
    <property type="project" value="UniProtKB-SubCell"/>
</dbReference>
<keyword evidence="9" id="KW-1185">Reference proteome</keyword>
<evidence type="ECO:0000256" key="5">
    <source>
        <dbReference type="ARBA" id="ARBA00022989"/>
    </source>
</evidence>
<keyword evidence="4 7" id="KW-0812">Transmembrane</keyword>
<protein>
    <submittedName>
        <fullName evidence="8">PST family polysaccharide transporter</fullName>
    </submittedName>
</protein>
<evidence type="ECO:0000256" key="7">
    <source>
        <dbReference type="SAM" id="Phobius"/>
    </source>
</evidence>
<reference evidence="8 9" key="1">
    <citation type="submission" date="2020-07" db="EMBL/GenBank/DDBJ databases">
        <title>Sequencing the genomes of 1000 actinobacteria strains.</title>
        <authorList>
            <person name="Klenk H.-P."/>
        </authorList>
    </citation>
    <scope>NUCLEOTIDE SEQUENCE [LARGE SCALE GENOMIC DNA]</scope>
    <source>
        <strain evidence="8 9">DSM 26474</strain>
    </source>
</reference>
<evidence type="ECO:0000256" key="1">
    <source>
        <dbReference type="ARBA" id="ARBA00004651"/>
    </source>
</evidence>
<feature type="transmembrane region" description="Helical" evidence="7">
    <location>
        <begin position="393"/>
        <end position="415"/>
    </location>
</feature>
<name>A0A852SJP8_9MICO</name>
<feature type="transmembrane region" description="Helical" evidence="7">
    <location>
        <begin position="57"/>
        <end position="85"/>
    </location>
</feature>
<proteinExistence type="inferred from homology"/>
<dbReference type="Pfam" id="PF13440">
    <property type="entry name" value="Polysacc_synt_3"/>
    <property type="match status" value="1"/>
</dbReference>
<feature type="transmembrane region" description="Helical" evidence="7">
    <location>
        <begin position="421"/>
        <end position="444"/>
    </location>
</feature>
<feature type="transmembrane region" description="Helical" evidence="7">
    <location>
        <begin position="265"/>
        <end position="284"/>
    </location>
</feature>
<keyword evidence="5 7" id="KW-1133">Transmembrane helix</keyword>
<dbReference type="InterPro" id="IPR050833">
    <property type="entry name" value="Poly_Biosynth_Transport"/>
</dbReference>
<sequence>MTSFLVFAILTRLIAVEDFGLLSLATIFTGVLLVFVDSSISRVLVQRKTVTLVDSSTAFWTSVGLSVLLYALLAATAPLLGALLGEPRLGLVLQIMGLSLPIAAVSSVPAAMLERELKFKALSVRQLSGTLAGAAVAVPLALAGAGVWALVVQTLVSVAVAAVVLWLRGTWRPAFRFSRESLRSMVGFGAGSLGIDLMTYAQANIDKLLVGALFGPTTLGYYYVAQRALILLSELITSVIGRISLTTFSRVQDDLPRLRRAMMRMTFVTAGIAIMVFGTIALLAEQILPFLVGGDWGPSTPIFQLLAPSAALLAVTSFDGPALLALGAVRQSFLLSLSQNIFGILLLLAAAPFGVLAVALSRSVRVLLFWPVRLIVLRRYVEMPALKYSGQVLRSLAAFLPSAAFIVGMQFTPWAEVSQPFWAFAVPVALVSAVLYLPLAWLFAGDENRAAVGSVLGDFVRRRPKST</sequence>
<evidence type="ECO:0000256" key="3">
    <source>
        <dbReference type="ARBA" id="ARBA00022475"/>
    </source>
</evidence>